<evidence type="ECO:0000256" key="2">
    <source>
        <dbReference type="ARBA" id="ARBA00034078"/>
    </source>
</evidence>
<dbReference type="GO" id="GO:0016491">
    <property type="term" value="F:oxidoreductase activity"/>
    <property type="evidence" value="ECO:0007669"/>
    <property type="project" value="InterPro"/>
</dbReference>
<dbReference type="EMBL" id="VUOL01000004">
    <property type="protein sequence ID" value="KAA2231320.1"/>
    <property type="molecule type" value="Genomic_DNA"/>
</dbReference>
<dbReference type="Proteomes" id="UP000325296">
    <property type="component" value="Unassembled WGS sequence"/>
</dbReference>
<evidence type="ECO:0000313" key="5">
    <source>
        <dbReference type="EMBL" id="KAA2231320.1"/>
    </source>
</evidence>
<evidence type="ECO:0000313" key="6">
    <source>
        <dbReference type="EMBL" id="SDU98953.1"/>
    </source>
</evidence>
<dbReference type="AlphaFoldDB" id="A0A5B2UY73"/>
<dbReference type="OrthoDB" id="9806195at2"/>
<accession>A0A5B2UY73</accession>
<dbReference type="SUPFAM" id="SSF54292">
    <property type="entry name" value="2Fe-2S ferredoxin-like"/>
    <property type="match status" value="1"/>
</dbReference>
<dbReference type="PROSITE" id="PS51085">
    <property type="entry name" value="2FE2S_FER_2"/>
    <property type="match status" value="1"/>
</dbReference>
<dbReference type="PANTHER" id="PTHR47354">
    <property type="entry name" value="NADH OXIDOREDUCTASE HCR"/>
    <property type="match status" value="1"/>
</dbReference>
<feature type="domain" description="2Fe-2S ferredoxin-type" evidence="3">
    <location>
        <begin position="2"/>
        <end position="90"/>
    </location>
</feature>
<dbReference type="InterPro" id="IPR001041">
    <property type="entry name" value="2Fe-2S_ferredoxin-type"/>
</dbReference>
<sequence>MSTVTLSNEKTFICEPGVTLLDSAKKHGVVLEYSCRSGRCGVCRSHAVGETQVIHHDESVLTPEELAAGFILTCCRTAVADVRLDIEDLSLFADIQSKTLPCRVDGVRRLAGDVVEVVLRLPPNNPLRYLPGQYVDVIGKNGVRRSYSVANAPRSDGKLELQIRQVADGVMSQYWFEEIATNDLLRLEGPQGTFALRNTSPTNLVFLATGTGIAPVKAILEQLIADPAQVVGKSIRIYWGGRREADLYWQPELGSLPATFIPVLSRPGDGWSGRIGYVQDIVENDAVELADAVVYACGSESMIHSAKEKLLALGLPHKNFYSDAFVSSN</sequence>
<feature type="domain" description="FAD-binding FR-type" evidence="4">
    <location>
        <begin position="97"/>
        <end position="197"/>
    </location>
</feature>
<dbReference type="InterPro" id="IPR039261">
    <property type="entry name" value="FNR_nucleotide-bd"/>
</dbReference>
<dbReference type="InterPro" id="IPR008333">
    <property type="entry name" value="Cbr1-like_FAD-bd_dom"/>
</dbReference>
<dbReference type="Pfam" id="PF00970">
    <property type="entry name" value="FAD_binding_6"/>
    <property type="match status" value="1"/>
</dbReference>
<evidence type="ECO:0000259" key="3">
    <source>
        <dbReference type="PROSITE" id="PS51085"/>
    </source>
</evidence>
<keyword evidence="1" id="KW-0411">Iron-sulfur</keyword>
<keyword evidence="1" id="KW-0479">Metal-binding</keyword>
<dbReference type="SUPFAM" id="SSF63380">
    <property type="entry name" value="Riboflavin synthase domain-like"/>
    <property type="match status" value="1"/>
</dbReference>
<dbReference type="InterPro" id="IPR017938">
    <property type="entry name" value="Riboflavin_synthase-like_b-brl"/>
</dbReference>
<dbReference type="Pfam" id="PF00111">
    <property type="entry name" value="Fer2"/>
    <property type="match status" value="1"/>
</dbReference>
<dbReference type="CDD" id="cd00207">
    <property type="entry name" value="fer2"/>
    <property type="match status" value="1"/>
</dbReference>
<keyword evidence="1" id="KW-0408">Iron</keyword>
<dbReference type="Gene3D" id="3.10.20.30">
    <property type="match status" value="1"/>
</dbReference>
<organism evidence="5 8">
    <name type="scientific">Pseudomonas brenneri</name>
    <dbReference type="NCBI Taxonomy" id="129817"/>
    <lineage>
        <taxon>Bacteria</taxon>
        <taxon>Pseudomonadati</taxon>
        <taxon>Pseudomonadota</taxon>
        <taxon>Gammaproteobacteria</taxon>
        <taxon>Pseudomonadales</taxon>
        <taxon>Pseudomonadaceae</taxon>
        <taxon>Pseudomonas</taxon>
    </lineage>
</organism>
<evidence type="ECO:0000313" key="8">
    <source>
        <dbReference type="Proteomes" id="UP000325296"/>
    </source>
</evidence>
<gene>
    <name evidence="5" type="ORF">F1720_08925</name>
    <name evidence="6" type="ORF">SAMN04490181_2657</name>
</gene>
<name>A0A5B2UY73_9PSED</name>
<keyword evidence="7" id="KW-1185">Reference proteome</keyword>
<reference evidence="6 7" key="1">
    <citation type="submission" date="2016-10" db="EMBL/GenBank/DDBJ databases">
        <authorList>
            <person name="Varghese N."/>
            <person name="Submissions S."/>
        </authorList>
    </citation>
    <scope>NUCLEOTIDE SEQUENCE [LARGE SCALE GENOMIC DNA]</scope>
    <source>
        <strain evidence="6 7">BS2771</strain>
    </source>
</reference>
<evidence type="ECO:0000256" key="1">
    <source>
        <dbReference type="ARBA" id="ARBA00023014"/>
    </source>
</evidence>
<dbReference type="Gene3D" id="2.40.30.10">
    <property type="entry name" value="Translation factors"/>
    <property type="match status" value="1"/>
</dbReference>
<dbReference type="InterPro" id="IPR017927">
    <property type="entry name" value="FAD-bd_FR_type"/>
</dbReference>
<proteinExistence type="predicted"/>
<dbReference type="PANTHER" id="PTHR47354:SF5">
    <property type="entry name" value="PROTEIN RFBI"/>
    <property type="match status" value="1"/>
</dbReference>
<dbReference type="InterPro" id="IPR012675">
    <property type="entry name" value="Beta-grasp_dom_sf"/>
</dbReference>
<dbReference type="InterPro" id="IPR001433">
    <property type="entry name" value="OxRdtase_FAD/NAD-bd"/>
</dbReference>
<dbReference type="InterPro" id="IPR006058">
    <property type="entry name" value="2Fe2S_fd_BS"/>
</dbReference>
<dbReference type="InterPro" id="IPR036010">
    <property type="entry name" value="2Fe-2S_ferredoxin-like_sf"/>
</dbReference>
<protein>
    <submittedName>
        <fullName evidence="5">2Fe-2S iron-sulfur cluster binding domain-containing protein</fullName>
    </submittedName>
    <submittedName>
        <fullName evidence="6">CDP-4-dehydro-6-deoxyglucose reductase</fullName>
    </submittedName>
</protein>
<dbReference type="CDD" id="cd06189">
    <property type="entry name" value="flavin_oxioreductase"/>
    <property type="match status" value="1"/>
</dbReference>
<dbReference type="Pfam" id="PF00175">
    <property type="entry name" value="NAD_binding_1"/>
    <property type="match status" value="1"/>
</dbReference>
<dbReference type="EMBL" id="LT629800">
    <property type="protein sequence ID" value="SDU98953.1"/>
    <property type="molecule type" value="Genomic_DNA"/>
</dbReference>
<dbReference type="SUPFAM" id="SSF52343">
    <property type="entry name" value="Ferredoxin reductase-like, C-terminal NADP-linked domain"/>
    <property type="match status" value="1"/>
</dbReference>
<dbReference type="InterPro" id="IPR050415">
    <property type="entry name" value="MRET"/>
</dbReference>
<comment type="cofactor">
    <cofactor evidence="2">
        <name>[2Fe-2S] cluster</name>
        <dbReference type="ChEBI" id="CHEBI:190135"/>
    </cofactor>
</comment>
<dbReference type="PRINTS" id="PR00410">
    <property type="entry name" value="PHEHYDRXLASE"/>
</dbReference>
<dbReference type="Gene3D" id="3.40.50.80">
    <property type="entry name" value="Nucleotide-binding domain of ferredoxin-NADP reductase (FNR) module"/>
    <property type="match status" value="1"/>
</dbReference>
<dbReference type="PROSITE" id="PS00197">
    <property type="entry name" value="2FE2S_FER_1"/>
    <property type="match status" value="1"/>
</dbReference>
<evidence type="ECO:0000259" key="4">
    <source>
        <dbReference type="PROSITE" id="PS51384"/>
    </source>
</evidence>
<dbReference type="GO" id="GO:0051537">
    <property type="term" value="F:2 iron, 2 sulfur cluster binding"/>
    <property type="evidence" value="ECO:0007669"/>
    <property type="project" value="InterPro"/>
</dbReference>
<reference evidence="5 8" key="2">
    <citation type="submission" date="2019-09" db="EMBL/GenBank/DDBJ databases">
        <title>Draft genome sequence of Pseudomonas brenneri CCUG 51514(T).</title>
        <authorList>
            <person name="Tunovic T."/>
            <person name="Pineiro-Iglesias B."/>
            <person name="Unosson C."/>
            <person name="Inganas E."/>
            <person name="Ohlen M."/>
            <person name="Cardew S."/>
            <person name="Jensie-Markopoulos S."/>
            <person name="Salva-Serra F."/>
            <person name="Jaen-Luchoro D."/>
            <person name="Svensson-Stadler L."/>
            <person name="Chun J."/>
            <person name="Moore E."/>
        </authorList>
    </citation>
    <scope>NUCLEOTIDE SEQUENCE [LARGE SCALE GENOMIC DNA]</scope>
    <source>
        <strain evidence="5 8">CCUG 51514</strain>
    </source>
</reference>
<dbReference type="PRINTS" id="PR00371">
    <property type="entry name" value="FPNCR"/>
</dbReference>
<dbReference type="InterPro" id="IPR001709">
    <property type="entry name" value="Flavoprot_Pyr_Nucl_cyt_Rdtase"/>
</dbReference>
<dbReference type="Proteomes" id="UP000199620">
    <property type="component" value="Chromosome I"/>
</dbReference>
<dbReference type="PROSITE" id="PS51384">
    <property type="entry name" value="FAD_FR"/>
    <property type="match status" value="1"/>
</dbReference>
<evidence type="ECO:0000313" key="7">
    <source>
        <dbReference type="Proteomes" id="UP000199620"/>
    </source>
</evidence>